<dbReference type="SUPFAM" id="SSF57701">
    <property type="entry name" value="Zn2/Cys6 DNA-binding domain"/>
    <property type="match status" value="1"/>
</dbReference>
<dbReference type="InterPro" id="IPR036864">
    <property type="entry name" value="Zn2-C6_fun-type_DNA-bd_sf"/>
</dbReference>
<protein>
    <submittedName>
        <fullName evidence="8">E1175122-6491-477b-96d8-32a0281e75a7</fullName>
    </submittedName>
</protein>
<keyword evidence="1" id="KW-0479">Metal-binding</keyword>
<dbReference type="GO" id="GO:0006351">
    <property type="term" value="P:DNA-templated transcription"/>
    <property type="evidence" value="ECO:0007669"/>
    <property type="project" value="InterPro"/>
</dbReference>
<feature type="region of interest" description="Disordered" evidence="6">
    <location>
        <begin position="420"/>
        <end position="444"/>
    </location>
</feature>
<evidence type="ECO:0000256" key="3">
    <source>
        <dbReference type="ARBA" id="ARBA00023125"/>
    </source>
</evidence>
<dbReference type="GO" id="GO:0005634">
    <property type="term" value="C:nucleus"/>
    <property type="evidence" value="ECO:0007669"/>
    <property type="project" value="TreeGrafter"/>
</dbReference>
<dbReference type="GO" id="GO:0000978">
    <property type="term" value="F:RNA polymerase II cis-regulatory region sequence-specific DNA binding"/>
    <property type="evidence" value="ECO:0007669"/>
    <property type="project" value="TreeGrafter"/>
</dbReference>
<feature type="region of interest" description="Disordered" evidence="6">
    <location>
        <begin position="287"/>
        <end position="310"/>
    </location>
</feature>
<evidence type="ECO:0000256" key="6">
    <source>
        <dbReference type="SAM" id="MobiDB-lite"/>
    </source>
</evidence>
<organism evidence="8 9">
    <name type="scientific">Thermothielavioides terrestris</name>
    <dbReference type="NCBI Taxonomy" id="2587410"/>
    <lineage>
        <taxon>Eukaryota</taxon>
        <taxon>Fungi</taxon>
        <taxon>Dikarya</taxon>
        <taxon>Ascomycota</taxon>
        <taxon>Pezizomycotina</taxon>
        <taxon>Sordariomycetes</taxon>
        <taxon>Sordariomycetidae</taxon>
        <taxon>Sordariales</taxon>
        <taxon>Chaetomiaceae</taxon>
        <taxon>Thermothielavioides</taxon>
    </lineage>
</organism>
<proteinExistence type="predicted"/>
<dbReference type="GO" id="GO:0008270">
    <property type="term" value="F:zinc ion binding"/>
    <property type="evidence" value="ECO:0007669"/>
    <property type="project" value="InterPro"/>
</dbReference>
<evidence type="ECO:0000256" key="4">
    <source>
        <dbReference type="ARBA" id="ARBA00023163"/>
    </source>
</evidence>
<dbReference type="Proteomes" id="UP000289323">
    <property type="component" value="Unassembled WGS sequence"/>
</dbReference>
<dbReference type="Pfam" id="PF04082">
    <property type="entry name" value="Fungal_trans"/>
    <property type="match status" value="1"/>
</dbReference>
<dbReference type="CDD" id="cd00067">
    <property type="entry name" value="GAL4"/>
    <property type="match status" value="1"/>
</dbReference>
<dbReference type="PANTHER" id="PTHR47424">
    <property type="entry name" value="REGULATORY PROTEIN GAL4"/>
    <property type="match status" value="1"/>
</dbReference>
<evidence type="ECO:0000256" key="5">
    <source>
        <dbReference type="ARBA" id="ARBA00023242"/>
    </source>
</evidence>
<evidence type="ECO:0000259" key="7">
    <source>
        <dbReference type="SMART" id="SM00906"/>
    </source>
</evidence>
<evidence type="ECO:0000313" key="8">
    <source>
        <dbReference type="EMBL" id="SPQ23857.1"/>
    </source>
</evidence>
<keyword evidence="4" id="KW-0804">Transcription</keyword>
<dbReference type="EMBL" id="OUUZ01000011">
    <property type="protein sequence ID" value="SPQ23857.1"/>
    <property type="molecule type" value="Genomic_DNA"/>
</dbReference>
<dbReference type="InterPro" id="IPR007219">
    <property type="entry name" value="XnlR_reg_dom"/>
</dbReference>
<evidence type="ECO:0000256" key="2">
    <source>
        <dbReference type="ARBA" id="ARBA00023015"/>
    </source>
</evidence>
<accession>A0A446BMY4</accession>
<feature type="compositionally biased region" description="Low complexity" evidence="6">
    <location>
        <begin position="428"/>
        <end position="438"/>
    </location>
</feature>
<reference evidence="8 9" key="1">
    <citation type="submission" date="2018-04" db="EMBL/GenBank/DDBJ databases">
        <authorList>
            <person name="Huttner S."/>
            <person name="Dainat J."/>
        </authorList>
    </citation>
    <scope>NUCLEOTIDE SEQUENCE [LARGE SCALE GENOMIC DNA]</scope>
</reference>
<dbReference type="PANTHER" id="PTHR47424:SF3">
    <property type="entry name" value="REGULATORY PROTEIN GAL4"/>
    <property type="match status" value="1"/>
</dbReference>
<dbReference type="InterPro" id="IPR051127">
    <property type="entry name" value="Fungal_SecMet_Regulators"/>
</dbReference>
<evidence type="ECO:0000313" key="9">
    <source>
        <dbReference type="Proteomes" id="UP000289323"/>
    </source>
</evidence>
<evidence type="ECO:0000256" key="1">
    <source>
        <dbReference type="ARBA" id="ARBA00022723"/>
    </source>
</evidence>
<dbReference type="GO" id="GO:0000981">
    <property type="term" value="F:DNA-binding transcription factor activity, RNA polymerase II-specific"/>
    <property type="evidence" value="ECO:0007669"/>
    <property type="project" value="InterPro"/>
</dbReference>
<dbReference type="GO" id="GO:0000435">
    <property type="term" value="P:positive regulation of transcription from RNA polymerase II promoter by galactose"/>
    <property type="evidence" value="ECO:0007669"/>
    <property type="project" value="TreeGrafter"/>
</dbReference>
<gene>
    <name evidence="8" type="ORF">TT172_LOCUS6276</name>
</gene>
<keyword evidence="5" id="KW-0539">Nucleus</keyword>
<feature type="compositionally biased region" description="Gly residues" evidence="6">
    <location>
        <begin position="605"/>
        <end position="636"/>
    </location>
</feature>
<dbReference type="SMART" id="SM00906">
    <property type="entry name" value="Fungal_trans"/>
    <property type="match status" value="1"/>
</dbReference>
<name>A0A446BMY4_9PEZI</name>
<feature type="domain" description="Xylanolytic transcriptional activator regulatory" evidence="7">
    <location>
        <begin position="222"/>
        <end position="294"/>
    </location>
</feature>
<dbReference type="AlphaFoldDB" id="A0A446BMY4"/>
<dbReference type="InterPro" id="IPR001138">
    <property type="entry name" value="Zn2Cys6_DnaBD"/>
</dbReference>
<feature type="region of interest" description="Disordered" evidence="6">
    <location>
        <begin position="605"/>
        <end position="640"/>
    </location>
</feature>
<sequence>MSNTEGLPGPIRRSRRLKVAIACERCRISKKKCDGARPDPPSGVVHGAFAGEVKAAIDARLGIAPSKRVIHSAPLSDAPLFDLRLDIDPLPGGIDHNVLPQRRHADRLVDLFWQYIQPLEPMLEPGLFSRLYEAVFAGHPLQDHTDERIFLSTLNTVFALSTQLQENVPTEERNRAGNAYFRRAWALLRVETVLWQAPSVELVQSLLLAARYLQCSSNPHQTWMAVGIAVRMAQSIGLDKASASVDDPSDRVPRSFKEQLWQCCVYMDRMTSWGAGRTPMVMLPSPLPAAAQPSRHATQGEGGEGDPGSDQTGVYLAKIMELYEVSNHISLSHMAVRSNVPDKLGLPPLYRVDDHFSNVSRFDACLDRWADSLPRSLRHGHVDARADPWSYKQALLLQLRLIHGRISLFRPLLARHCLSRRPVPPPASTTTTTNPTSPDRSDSSSLHARIVRDCALLCVENAQKLIALVDDACLNTTTTNNNNHAPPGASPGSSSSSTPTILTIPWWYRLFYLHVAATVLMAAALQPGLLCQLQQEGPQGPQAGQQGQAQRVEQQEGCAAAAAVVSESWARARAALRAHEHLCPAFVGQCLAMFERVSSAGGQSLGLGQRQGQGQVRDGGGGDGNGVGVGAGGDGGDAQVPARLAEAGRGGDAAAAATAASTAAVPLQDVLFQDLVFDPDTLFFGLEDMSWLGSLGLSGVGSMNV</sequence>
<dbReference type="CDD" id="cd12148">
    <property type="entry name" value="fungal_TF_MHR"/>
    <property type="match status" value="1"/>
</dbReference>
<keyword evidence="3" id="KW-0238">DNA-binding</keyword>
<keyword evidence="2" id="KW-0805">Transcription regulation</keyword>